<sequence length="768" mass="85381">MPYLCPRPCGRLATAAVFVSVGVVQFIAGLILLKSKYVYLLAAPDFWTSASNLAVGSLIGISASVWQNIHKTSFKHAARRNLLASLVVTSVLMNVTTAVILIMGEGNALLSINLENDGIYSSATLASEILAYSYATSVCSPIVCIVIAIAFLSGIWFRTTDKEEKTIEFKSILKRNSIDDYQWVFKEKQSFLNPYSQIPRKTFSFKSLSSSSDEESSSSTNSTLREFSNLSDSPLLQKIQRIKAPVPKSRGSPNLPCECGEHLFGDISHTTAYETSHISSVGDYERTPKHQKDLSFASRRHSHYSGQYAQIQPVNRCNDDSSLSYTDFKSNHQSLVHFKLSPERKMLLEHPTLQNTKFTTRNERIQSLQSPSNIYSLQSQSQRMSNSELPPTQSLVVAEVHVDPRSFNNPNMEHLPEETLFYDGNASYEVPKRSTVNVGKQHAHYQRSSSRINLKEPDILNSEGHVHERSFIQVRRTSTTTSNSSRISLEMSGIETDSKINLAHCHDHDEAVKTGFDNSFHEENLDISQMDSTIDVDDTFYDAGASNSLAGKMIPVKVGSISRNPLSHKLIPVPIPKVSCIKKSPLVDKQIRDVALNGTEKIIGRRTVNFSSFRGDVKSKHKDSPCKSRDEELSNPSKKENGTFTSPTTSNVEALEENIPLSPTHTSGYDSTFEETAHTSYSSNFRPNSTPLSSSGIDGDCSFFTPKKKLSSNLTSKPLFNTKESPEPVVEDLEQIVNQIINKTSINKKKELIAQLLNDISTQKVTEL</sequence>
<feature type="compositionally biased region" description="Basic and acidic residues" evidence="1">
    <location>
        <begin position="615"/>
        <end position="641"/>
    </location>
</feature>
<dbReference type="Proteomes" id="UP000887116">
    <property type="component" value="Unassembled WGS sequence"/>
</dbReference>
<evidence type="ECO:0000256" key="1">
    <source>
        <dbReference type="SAM" id="MobiDB-lite"/>
    </source>
</evidence>
<name>A0A8X6LZT2_TRICU</name>
<feature type="transmembrane region" description="Helical" evidence="2">
    <location>
        <begin position="12"/>
        <end position="33"/>
    </location>
</feature>
<keyword evidence="2" id="KW-1133">Transmembrane helix</keyword>
<gene>
    <name evidence="3" type="primary">AVEN_266267_1</name>
    <name evidence="3" type="ORF">TNCT_548541</name>
</gene>
<evidence type="ECO:0000256" key="2">
    <source>
        <dbReference type="SAM" id="Phobius"/>
    </source>
</evidence>
<evidence type="ECO:0000313" key="4">
    <source>
        <dbReference type="Proteomes" id="UP000887116"/>
    </source>
</evidence>
<accession>A0A8X6LZT2</accession>
<dbReference type="OrthoDB" id="6437766at2759"/>
<evidence type="ECO:0000313" key="3">
    <source>
        <dbReference type="EMBL" id="GFR26727.1"/>
    </source>
</evidence>
<dbReference type="AlphaFoldDB" id="A0A8X6LZT2"/>
<keyword evidence="4" id="KW-1185">Reference proteome</keyword>
<comment type="caution">
    <text evidence="3">The sequence shown here is derived from an EMBL/GenBank/DDBJ whole genome shotgun (WGS) entry which is preliminary data.</text>
</comment>
<feature type="transmembrane region" description="Helical" evidence="2">
    <location>
        <begin position="131"/>
        <end position="157"/>
    </location>
</feature>
<feature type="transmembrane region" description="Helical" evidence="2">
    <location>
        <begin position="82"/>
        <end position="104"/>
    </location>
</feature>
<keyword evidence="2" id="KW-0472">Membrane</keyword>
<dbReference type="EMBL" id="BMAO01008824">
    <property type="protein sequence ID" value="GFR26727.1"/>
    <property type="molecule type" value="Genomic_DNA"/>
</dbReference>
<organism evidence="3 4">
    <name type="scientific">Trichonephila clavata</name>
    <name type="common">Joro spider</name>
    <name type="synonym">Nephila clavata</name>
    <dbReference type="NCBI Taxonomy" id="2740835"/>
    <lineage>
        <taxon>Eukaryota</taxon>
        <taxon>Metazoa</taxon>
        <taxon>Ecdysozoa</taxon>
        <taxon>Arthropoda</taxon>
        <taxon>Chelicerata</taxon>
        <taxon>Arachnida</taxon>
        <taxon>Araneae</taxon>
        <taxon>Araneomorphae</taxon>
        <taxon>Entelegynae</taxon>
        <taxon>Araneoidea</taxon>
        <taxon>Nephilidae</taxon>
        <taxon>Trichonephila</taxon>
    </lineage>
</organism>
<keyword evidence="2" id="KW-0812">Transmembrane</keyword>
<protein>
    <submittedName>
        <fullName evidence="3">Uncharacterized protein</fullName>
    </submittedName>
</protein>
<feature type="region of interest" description="Disordered" evidence="1">
    <location>
        <begin position="615"/>
        <end position="650"/>
    </location>
</feature>
<proteinExistence type="predicted"/>
<feature type="transmembrane region" description="Helical" evidence="2">
    <location>
        <begin position="53"/>
        <end position="70"/>
    </location>
</feature>
<reference evidence="3" key="1">
    <citation type="submission" date="2020-07" db="EMBL/GenBank/DDBJ databases">
        <title>Multicomponent nature underlies the extraordinary mechanical properties of spider dragline silk.</title>
        <authorList>
            <person name="Kono N."/>
            <person name="Nakamura H."/>
            <person name="Mori M."/>
            <person name="Yoshida Y."/>
            <person name="Ohtoshi R."/>
            <person name="Malay A.D."/>
            <person name="Moran D.A.P."/>
            <person name="Tomita M."/>
            <person name="Numata K."/>
            <person name="Arakawa K."/>
        </authorList>
    </citation>
    <scope>NUCLEOTIDE SEQUENCE</scope>
</reference>